<sequence length="215" mass="24568">MHYIYRSSSLDDVATPKASSFITRDGSNYAEQYVQKDHRNEPSTSRTHHTTKEEICAHHDEGNDRDGIYNTSYLDELVRKKLSILYPTHLFVEHKAHEWTSMNCKLPGFTPDYRRCPYDIFPTHISYKSILILDDRSYLAGNLFSTQQPDHLVCASYLVHQLHVPRPPESLVAETPIPDNNSPAPQIRRSRSHILFMRHAKTSSGTSSGANRSDG</sequence>
<organism evidence="1 2">
    <name type="scientific">Armillaria novae-zelandiae</name>
    <dbReference type="NCBI Taxonomy" id="153914"/>
    <lineage>
        <taxon>Eukaryota</taxon>
        <taxon>Fungi</taxon>
        <taxon>Dikarya</taxon>
        <taxon>Basidiomycota</taxon>
        <taxon>Agaricomycotina</taxon>
        <taxon>Agaricomycetes</taxon>
        <taxon>Agaricomycetidae</taxon>
        <taxon>Agaricales</taxon>
        <taxon>Marasmiineae</taxon>
        <taxon>Physalacriaceae</taxon>
        <taxon>Armillaria</taxon>
    </lineage>
</organism>
<evidence type="ECO:0000313" key="2">
    <source>
        <dbReference type="Proteomes" id="UP001175227"/>
    </source>
</evidence>
<keyword evidence="2" id="KW-1185">Reference proteome</keyword>
<proteinExistence type="predicted"/>
<dbReference type="Proteomes" id="UP001175227">
    <property type="component" value="Unassembled WGS sequence"/>
</dbReference>
<reference evidence="1" key="1">
    <citation type="submission" date="2023-06" db="EMBL/GenBank/DDBJ databases">
        <authorList>
            <consortium name="Lawrence Berkeley National Laboratory"/>
            <person name="Ahrendt S."/>
            <person name="Sahu N."/>
            <person name="Indic B."/>
            <person name="Wong-Bajracharya J."/>
            <person name="Merenyi Z."/>
            <person name="Ke H.-M."/>
            <person name="Monk M."/>
            <person name="Kocsube S."/>
            <person name="Drula E."/>
            <person name="Lipzen A."/>
            <person name="Balint B."/>
            <person name="Henrissat B."/>
            <person name="Andreopoulos B."/>
            <person name="Martin F.M."/>
            <person name="Harder C.B."/>
            <person name="Rigling D."/>
            <person name="Ford K.L."/>
            <person name="Foster G.D."/>
            <person name="Pangilinan J."/>
            <person name="Papanicolaou A."/>
            <person name="Barry K."/>
            <person name="LaButti K."/>
            <person name="Viragh M."/>
            <person name="Koriabine M."/>
            <person name="Yan M."/>
            <person name="Riley R."/>
            <person name="Champramary S."/>
            <person name="Plett K.L."/>
            <person name="Tsai I.J."/>
            <person name="Slot J."/>
            <person name="Sipos G."/>
            <person name="Plett J."/>
            <person name="Nagy L.G."/>
            <person name="Grigoriev I.V."/>
        </authorList>
    </citation>
    <scope>NUCLEOTIDE SEQUENCE</scope>
    <source>
        <strain evidence="1">ICMP 16352</strain>
    </source>
</reference>
<protein>
    <submittedName>
        <fullName evidence="1">Uncharacterized protein</fullName>
    </submittedName>
</protein>
<name>A0AA39NTU8_9AGAR</name>
<comment type="caution">
    <text evidence="1">The sequence shown here is derived from an EMBL/GenBank/DDBJ whole genome shotgun (WGS) entry which is preliminary data.</text>
</comment>
<dbReference type="AlphaFoldDB" id="A0AA39NTU8"/>
<dbReference type="EMBL" id="JAUEPR010000047">
    <property type="protein sequence ID" value="KAK0471760.1"/>
    <property type="molecule type" value="Genomic_DNA"/>
</dbReference>
<accession>A0AA39NTU8</accession>
<evidence type="ECO:0000313" key="1">
    <source>
        <dbReference type="EMBL" id="KAK0471760.1"/>
    </source>
</evidence>
<gene>
    <name evidence="1" type="ORF">IW261DRAFT_1597151</name>
</gene>